<evidence type="ECO:0000313" key="2">
    <source>
        <dbReference type="EMBL" id="MEQ3538555.1"/>
    </source>
</evidence>
<evidence type="ECO:0008006" key="4">
    <source>
        <dbReference type="Google" id="ProtNLM"/>
    </source>
</evidence>
<feature type="signal peptide" evidence="1">
    <location>
        <begin position="1"/>
        <end position="38"/>
    </location>
</feature>
<sequence>MTTASARTLHRTARRALVVIALALALVGGSVGAPVAQAAESPSTPPMVREVNGVCGTLVGAGASAASLFRQVATRGAGWGSVAIALGCLTKDGMDYSDAYNATPEGRASIQRMKDHYGGWSVSDWMTAAGCSLRERGPAIADSAEPARFSWDCSRSPYIYTD</sequence>
<dbReference type="RefSeq" id="WP_345642751.1">
    <property type="nucleotide sequence ID" value="NZ_BAABLY010000008.1"/>
</dbReference>
<proteinExistence type="predicted"/>
<keyword evidence="3" id="KW-1185">Reference proteome</keyword>
<dbReference type="Proteomes" id="UP001464923">
    <property type="component" value="Unassembled WGS sequence"/>
</dbReference>
<evidence type="ECO:0000313" key="3">
    <source>
        <dbReference type="Proteomes" id="UP001464923"/>
    </source>
</evidence>
<gene>
    <name evidence="2" type="ORF">WHI96_06970</name>
</gene>
<protein>
    <recommendedName>
        <fullName evidence="4">Secreted protein</fullName>
    </recommendedName>
</protein>
<name>A0ABV1JRJ2_9PSEU</name>
<keyword evidence="1" id="KW-0732">Signal</keyword>
<accession>A0ABV1JRJ2</accession>
<reference evidence="2 3" key="1">
    <citation type="submission" date="2024-03" db="EMBL/GenBank/DDBJ databases">
        <title>Draft genome sequence of Pseudonocardia tropica JCM 19149.</title>
        <authorList>
            <person name="Butdee W."/>
            <person name="Duangmal K."/>
        </authorList>
    </citation>
    <scope>NUCLEOTIDE SEQUENCE [LARGE SCALE GENOMIC DNA]</scope>
    <source>
        <strain evidence="2 3">JCM 19149</strain>
    </source>
</reference>
<dbReference type="EMBL" id="JBEDNP010000003">
    <property type="protein sequence ID" value="MEQ3538555.1"/>
    <property type="molecule type" value="Genomic_DNA"/>
</dbReference>
<comment type="caution">
    <text evidence="2">The sequence shown here is derived from an EMBL/GenBank/DDBJ whole genome shotgun (WGS) entry which is preliminary data.</text>
</comment>
<organism evidence="2 3">
    <name type="scientific">Pseudonocardia tropica</name>
    <dbReference type="NCBI Taxonomy" id="681289"/>
    <lineage>
        <taxon>Bacteria</taxon>
        <taxon>Bacillati</taxon>
        <taxon>Actinomycetota</taxon>
        <taxon>Actinomycetes</taxon>
        <taxon>Pseudonocardiales</taxon>
        <taxon>Pseudonocardiaceae</taxon>
        <taxon>Pseudonocardia</taxon>
    </lineage>
</organism>
<feature type="chain" id="PRO_5045178042" description="Secreted protein" evidence="1">
    <location>
        <begin position="39"/>
        <end position="162"/>
    </location>
</feature>
<evidence type="ECO:0000256" key="1">
    <source>
        <dbReference type="SAM" id="SignalP"/>
    </source>
</evidence>